<gene>
    <name evidence="2" type="ORF">AK812_SmicGene40108</name>
</gene>
<evidence type="ECO:0000313" key="3">
    <source>
        <dbReference type="Proteomes" id="UP000186817"/>
    </source>
</evidence>
<keyword evidence="3" id="KW-1185">Reference proteome</keyword>
<dbReference type="AlphaFoldDB" id="A0A1Q9C9J4"/>
<organism evidence="2 3">
    <name type="scientific">Symbiodinium microadriaticum</name>
    <name type="common">Dinoflagellate</name>
    <name type="synonym">Zooxanthella microadriatica</name>
    <dbReference type="NCBI Taxonomy" id="2951"/>
    <lineage>
        <taxon>Eukaryota</taxon>
        <taxon>Sar</taxon>
        <taxon>Alveolata</taxon>
        <taxon>Dinophyceae</taxon>
        <taxon>Suessiales</taxon>
        <taxon>Symbiodiniaceae</taxon>
        <taxon>Symbiodinium</taxon>
    </lineage>
</organism>
<feature type="region of interest" description="Disordered" evidence="1">
    <location>
        <begin position="1"/>
        <end position="21"/>
    </location>
</feature>
<name>A0A1Q9C9J4_SYMMI</name>
<dbReference type="EMBL" id="LSRX01001466">
    <property type="protein sequence ID" value="OLP79596.1"/>
    <property type="molecule type" value="Genomic_DNA"/>
</dbReference>
<comment type="caution">
    <text evidence="2">The sequence shown here is derived from an EMBL/GenBank/DDBJ whole genome shotgun (WGS) entry which is preliminary data.</text>
</comment>
<accession>A0A1Q9C9J4</accession>
<proteinExistence type="predicted"/>
<protein>
    <submittedName>
        <fullName evidence="2">Uncharacterized protein</fullName>
    </submittedName>
</protein>
<dbReference type="Proteomes" id="UP000186817">
    <property type="component" value="Unassembled WGS sequence"/>
</dbReference>
<sequence>MWYRATFESRHSARSSQAPTAMPARTLLERVSGRITVSKARRARADAEKESVSTRRWRLQRGYLDLVLACIDPVATGHGFDPSCI</sequence>
<evidence type="ECO:0000256" key="1">
    <source>
        <dbReference type="SAM" id="MobiDB-lite"/>
    </source>
</evidence>
<evidence type="ECO:0000313" key="2">
    <source>
        <dbReference type="EMBL" id="OLP79596.1"/>
    </source>
</evidence>
<reference evidence="2 3" key="1">
    <citation type="submission" date="2016-02" db="EMBL/GenBank/DDBJ databases">
        <title>Genome analysis of coral dinoflagellate symbionts highlights evolutionary adaptations to a symbiotic lifestyle.</title>
        <authorList>
            <person name="Aranda M."/>
            <person name="Li Y."/>
            <person name="Liew Y.J."/>
            <person name="Baumgarten S."/>
            <person name="Simakov O."/>
            <person name="Wilson M."/>
            <person name="Piel J."/>
            <person name="Ashoor H."/>
            <person name="Bougouffa S."/>
            <person name="Bajic V.B."/>
            <person name="Ryu T."/>
            <person name="Ravasi T."/>
            <person name="Bayer T."/>
            <person name="Micklem G."/>
            <person name="Kim H."/>
            <person name="Bhak J."/>
            <person name="Lajeunesse T.C."/>
            <person name="Voolstra C.R."/>
        </authorList>
    </citation>
    <scope>NUCLEOTIDE SEQUENCE [LARGE SCALE GENOMIC DNA]</scope>
    <source>
        <strain evidence="2 3">CCMP2467</strain>
    </source>
</reference>